<reference evidence="1" key="1">
    <citation type="journal article" date="2012" name="Nature">
        <title>The oyster genome reveals stress adaptation and complexity of shell formation.</title>
        <authorList>
            <person name="Zhang G."/>
            <person name="Fang X."/>
            <person name="Guo X."/>
            <person name="Li L."/>
            <person name="Luo R."/>
            <person name="Xu F."/>
            <person name="Yang P."/>
            <person name="Zhang L."/>
            <person name="Wang X."/>
            <person name="Qi H."/>
            <person name="Xiong Z."/>
            <person name="Que H."/>
            <person name="Xie Y."/>
            <person name="Holland P.W."/>
            <person name="Paps J."/>
            <person name="Zhu Y."/>
            <person name="Wu F."/>
            <person name="Chen Y."/>
            <person name="Wang J."/>
            <person name="Peng C."/>
            <person name="Meng J."/>
            <person name="Yang L."/>
            <person name="Liu J."/>
            <person name="Wen B."/>
            <person name="Zhang N."/>
            <person name="Huang Z."/>
            <person name="Zhu Q."/>
            <person name="Feng Y."/>
            <person name="Mount A."/>
            <person name="Hedgecock D."/>
            <person name="Xu Z."/>
            <person name="Liu Y."/>
            <person name="Domazet-Loso T."/>
            <person name="Du Y."/>
            <person name="Sun X."/>
            <person name="Zhang S."/>
            <person name="Liu B."/>
            <person name="Cheng P."/>
            <person name="Jiang X."/>
            <person name="Li J."/>
            <person name="Fan D."/>
            <person name="Wang W."/>
            <person name="Fu W."/>
            <person name="Wang T."/>
            <person name="Wang B."/>
            <person name="Zhang J."/>
            <person name="Peng Z."/>
            <person name="Li Y."/>
            <person name="Li N."/>
            <person name="Wang J."/>
            <person name="Chen M."/>
            <person name="He Y."/>
            <person name="Tan F."/>
            <person name="Song X."/>
            <person name="Zheng Q."/>
            <person name="Huang R."/>
            <person name="Yang H."/>
            <person name="Du X."/>
            <person name="Chen L."/>
            <person name="Yang M."/>
            <person name="Gaffney P.M."/>
            <person name="Wang S."/>
            <person name="Luo L."/>
            <person name="She Z."/>
            <person name="Ming Y."/>
            <person name="Huang W."/>
            <person name="Zhang S."/>
            <person name="Huang B."/>
            <person name="Zhang Y."/>
            <person name="Qu T."/>
            <person name="Ni P."/>
            <person name="Miao G."/>
            <person name="Wang J."/>
            <person name="Wang Q."/>
            <person name="Steinberg C.E."/>
            <person name="Wang H."/>
            <person name="Li N."/>
            <person name="Qian L."/>
            <person name="Zhang G."/>
            <person name="Li Y."/>
            <person name="Yang H."/>
            <person name="Liu X."/>
            <person name="Wang J."/>
            <person name="Yin Y."/>
            <person name="Wang J."/>
        </authorList>
    </citation>
    <scope>NUCLEOTIDE SEQUENCE [LARGE SCALE GENOMIC DNA]</scope>
    <source>
        <strain evidence="1">05x7-T-G4-1.051#20</strain>
    </source>
</reference>
<protein>
    <submittedName>
        <fullName evidence="1">Uncharacterized protein</fullName>
    </submittedName>
</protein>
<organism evidence="1">
    <name type="scientific">Magallana gigas</name>
    <name type="common">Pacific oyster</name>
    <name type="synonym">Crassostrea gigas</name>
    <dbReference type="NCBI Taxonomy" id="29159"/>
    <lineage>
        <taxon>Eukaryota</taxon>
        <taxon>Metazoa</taxon>
        <taxon>Spiralia</taxon>
        <taxon>Lophotrochozoa</taxon>
        <taxon>Mollusca</taxon>
        <taxon>Bivalvia</taxon>
        <taxon>Autobranchia</taxon>
        <taxon>Pteriomorphia</taxon>
        <taxon>Ostreida</taxon>
        <taxon>Ostreoidea</taxon>
        <taxon>Ostreidae</taxon>
        <taxon>Magallana</taxon>
    </lineage>
</organism>
<sequence>MNAEACLQPRRQRDAIQITGFEQLNAPSPGGARDCQRTAARVGPSLAQAQAAIGRIMLC</sequence>
<dbReference type="InParanoid" id="K1PS55"/>
<accession>K1PS55</accession>
<dbReference type="HOGENOM" id="CLU_2963028_0_0_1"/>
<evidence type="ECO:0000313" key="1">
    <source>
        <dbReference type="EMBL" id="EKC21704.1"/>
    </source>
</evidence>
<name>K1PS55_MAGGI</name>
<dbReference type="AlphaFoldDB" id="K1PS55"/>
<dbReference type="EMBL" id="JH817845">
    <property type="protein sequence ID" value="EKC21704.1"/>
    <property type="molecule type" value="Genomic_DNA"/>
</dbReference>
<gene>
    <name evidence="1" type="ORF">CGI_10003451</name>
</gene>
<proteinExistence type="predicted"/>